<keyword evidence="2" id="KW-1185">Reference proteome</keyword>
<sequence>MVLVLGALALQAELRAQRAPSCLVSDIDRDVIWIVRDLDADGLYAGSDEVAPFYDGQSGALRLSNCAGLTVSEDQTVWLTDTVEDHVLRLRDLDGDGDAQDAGEATLWYDGSLANGGAVELHSARGVWVENEATVWIATADSLTGGRDAIVRLDDWNGDGDALDPGEQLYYYLPPSPNGSVGDSIPTSVVRGPDGVIYYTDACTTDARPPGVYRLVDLNGSGVIENGAEVTTFRSLALSGSSATSFPWSLAVDSQDRFVLQDWGTGLTWRLRDVDGDGYVSAGSSTPDEFVPVHSLPAGQEIGWTALPLDDGSLYLLVGSAPTQIRHLMDLDGDDKFLGAMESVPLYDSQLSGVEIRLAAAMHFYDGWQASIGTNECGVAVPNSTGADAWIEATGSTSLGDNRVELFVYRLPVGAPGYFLNSQDPGFVINPGGSLGILCLGGAIGRHGDDVFSASSIGVASLALDLTQLPRPGGPAAAIVGDTWRFQAWYRDAVPAMASNLSNVVGVTITP</sequence>
<gene>
    <name evidence="1" type="ORF">Poly30_33620</name>
</gene>
<proteinExistence type="predicted"/>
<organism evidence="1 2">
    <name type="scientific">Saltatorellus ferox</name>
    <dbReference type="NCBI Taxonomy" id="2528018"/>
    <lineage>
        <taxon>Bacteria</taxon>
        <taxon>Pseudomonadati</taxon>
        <taxon>Planctomycetota</taxon>
        <taxon>Planctomycetia</taxon>
        <taxon>Planctomycetia incertae sedis</taxon>
        <taxon>Saltatorellus</taxon>
    </lineage>
</organism>
<accession>A0A518EUR8</accession>
<evidence type="ECO:0000313" key="2">
    <source>
        <dbReference type="Proteomes" id="UP000320390"/>
    </source>
</evidence>
<dbReference type="AlphaFoldDB" id="A0A518EUR8"/>
<name>A0A518EUR8_9BACT</name>
<dbReference type="Gene3D" id="2.120.10.30">
    <property type="entry name" value="TolB, C-terminal domain"/>
    <property type="match status" value="1"/>
</dbReference>
<dbReference type="Proteomes" id="UP000320390">
    <property type="component" value="Chromosome"/>
</dbReference>
<dbReference type="SUPFAM" id="SSF63829">
    <property type="entry name" value="Calcium-dependent phosphotriesterase"/>
    <property type="match status" value="1"/>
</dbReference>
<reference evidence="1 2" key="1">
    <citation type="submission" date="2019-02" db="EMBL/GenBank/DDBJ databases">
        <title>Deep-cultivation of Planctomycetes and their phenomic and genomic characterization uncovers novel biology.</title>
        <authorList>
            <person name="Wiegand S."/>
            <person name="Jogler M."/>
            <person name="Boedeker C."/>
            <person name="Pinto D."/>
            <person name="Vollmers J."/>
            <person name="Rivas-Marin E."/>
            <person name="Kohn T."/>
            <person name="Peeters S.H."/>
            <person name="Heuer A."/>
            <person name="Rast P."/>
            <person name="Oberbeckmann S."/>
            <person name="Bunk B."/>
            <person name="Jeske O."/>
            <person name="Meyerdierks A."/>
            <person name="Storesund J.E."/>
            <person name="Kallscheuer N."/>
            <person name="Luecker S."/>
            <person name="Lage O.M."/>
            <person name="Pohl T."/>
            <person name="Merkel B.J."/>
            <person name="Hornburger P."/>
            <person name="Mueller R.-W."/>
            <person name="Bruemmer F."/>
            <person name="Labrenz M."/>
            <person name="Spormann A.M."/>
            <person name="Op den Camp H."/>
            <person name="Overmann J."/>
            <person name="Amann R."/>
            <person name="Jetten M.S.M."/>
            <person name="Mascher T."/>
            <person name="Medema M.H."/>
            <person name="Devos D.P."/>
            <person name="Kaster A.-K."/>
            <person name="Ovreas L."/>
            <person name="Rohde M."/>
            <person name="Galperin M.Y."/>
            <person name="Jogler C."/>
        </authorList>
    </citation>
    <scope>NUCLEOTIDE SEQUENCE [LARGE SCALE GENOMIC DNA]</scope>
    <source>
        <strain evidence="1 2">Poly30</strain>
    </source>
</reference>
<protein>
    <submittedName>
        <fullName evidence="1">Uncharacterized protein</fullName>
    </submittedName>
</protein>
<evidence type="ECO:0000313" key="1">
    <source>
        <dbReference type="EMBL" id="QDV07829.1"/>
    </source>
</evidence>
<dbReference type="InterPro" id="IPR011042">
    <property type="entry name" value="6-blade_b-propeller_TolB-like"/>
</dbReference>
<dbReference type="EMBL" id="CP036434">
    <property type="protein sequence ID" value="QDV07829.1"/>
    <property type="molecule type" value="Genomic_DNA"/>
</dbReference>